<dbReference type="PANTHER" id="PTHR44688:SF16">
    <property type="entry name" value="DNA-BINDING TRANSCRIPTIONAL ACTIVATOR DEVR_DOSR"/>
    <property type="match status" value="1"/>
</dbReference>
<keyword evidence="3" id="KW-0804">Transcription</keyword>
<keyword evidence="1" id="KW-0805">Transcription regulation</keyword>
<dbReference type="PRINTS" id="PR00038">
    <property type="entry name" value="HTHLUXR"/>
</dbReference>
<dbReference type="InterPro" id="IPR036388">
    <property type="entry name" value="WH-like_DNA-bd_sf"/>
</dbReference>
<dbReference type="GO" id="GO:0006355">
    <property type="term" value="P:regulation of DNA-templated transcription"/>
    <property type="evidence" value="ECO:0007669"/>
    <property type="project" value="InterPro"/>
</dbReference>
<proteinExistence type="predicted"/>
<gene>
    <name evidence="5" type="ORF">D1639_01840</name>
</gene>
<dbReference type="SUPFAM" id="SSF46894">
    <property type="entry name" value="C-terminal effector domain of the bipartite response regulators"/>
    <property type="match status" value="1"/>
</dbReference>
<dbReference type="Gene3D" id="1.10.10.10">
    <property type="entry name" value="Winged helix-like DNA-binding domain superfamily/Winged helix DNA-binding domain"/>
    <property type="match status" value="1"/>
</dbReference>
<evidence type="ECO:0000259" key="4">
    <source>
        <dbReference type="PROSITE" id="PS50043"/>
    </source>
</evidence>
<evidence type="ECO:0000313" key="5">
    <source>
        <dbReference type="EMBL" id="NBI33795.1"/>
    </source>
</evidence>
<dbReference type="EMBL" id="QWKH01000006">
    <property type="protein sequence ID" value="NBI33795.1"/>
    <property type="molecule type" value="Genomic_DNA"/>
</dbReference>
<dbReference type="GO" id="GO:0003677">
    <property type="term" value="F:DNA binding"/>
    <property type="evidence" value="ECO:0007669"/>
    <property type="project" value="UniProtKB-KW"/>
</dbReference>
<keyword evidence="2" id="KW-0238">DNA-binding</keyword>
<evidence type="ECO:0000256" key="1">
    <source>
        <dbReference type="ARBA" id="ARBA00023015"/>
    </source>
</evidence>
<accession>A0A7C9JPJ5</accession>
<dbReference type="Pfam" id="PF00196">
    <property type="entry name" value="GerE"/>
    <property type="match status" value="1"/>
</dbReference>
<dbReference type="InterPro" id="IPR000792">
    <property type="entry name" value="Tscrpt_reg_LuxR_C"/>
</dbReference>
<evidence type="ECO:0000256" key="3">
    <source>
        <dbReference type="ARBA" id="ARBA00023163"/>
    </source>
</evidence>
<dbReference type="PANTHER" id="PTHR44688">
    <property type="entry name" value="DNA-BINDING TRANSCRIPTIONAL ACTIVATOR DEVR_DOSR"/>
    <property type="match status" value="1"/>
</dbReference>
<organism evidence="5">
    <name type="scientific">Muribaculaceae bacterium Z82</name>
    <dbReference type="NCBI Taxonomy" id="2304548"/>
    <lineage>
        <taxon>Bacteria</taxon>
        <taxon>Pseudomonadati</taxon>
        <taxon>Bacteroidota</taxon>
        <taxon>Bacteroidia</taxon>
        <taxon>Bacteroidales</taxon>
        <taxon>Muribaculaceae</taxon>
    </lineage>
</organism>
<sequence length="73" mass="8533">MRKRCEQVAREFNLSERELEVLLLLAQGRRAAQIKDDLFISINTVRVHTRNIYNKLDVHSVKQLTDIVESVVL</sequence>
<evidence type="ECO:0000256" key="2">
    <source>
        <dbReference type="ARBA" id="ARBA00023125"/>
    </source>
</evidence>
<dbReference type="InterPro" id="IPR016032">
    <property type="entry name" value="Sig_transdc_resp-reg_C-effctor"/>
</dbReference>
<dbReference type="PROSITE" id="PS50043">
    <property type="entry name" value="HTH_LUXR_2"/>
    <property type="match status" value="1"/>
</dbReference>
<feature type="domain" description="HTH luxR-type" evidence="4">
    <location>
        <begin position="7"/>
        <end position="72"/>
    </location>
</feature>
<reference evidence="5" key="1">
    <citation type="submission" date="2018-08" db="EMBL/GenBank/DDBJ databases">
        <title>Murine metabolic-syndrome-specific gut microbial biobank.</title>
        <authorList>
            <person name="Liu C."/>
        </authorList>
    </citation>
    <scope>NUCLEOTIDE SEQUENCE [LARGE SCALE GENOMIC DNA]</scope>
    <source>
        <strain evidence="5">Z82</strain>
    </source>
</reference>
<name>A0A7C9JPJ5_9BACT</name>
<dbReference type="AlphaFoldDB" id="A0A7C9JPJ5"/>
<dbReference type="SMART" id="SM00421">
    <property type="entry name" value="HTH_LUXR"/>
    <property type="match status" value="1"/>
</dbReference>
<comment type="caution">
    <text evidence="5">The sequence shown here is derived from an EMBL/GenBank/DDBJ whole genome shotgun (WGS) entry which is preliminary data.</text>
</comment>
<protein>
    <submittedName>
        <fullName evidence="5">Helix-turn-helix transcriptional regulator</fullName>
    </submittedName>
</protein>